<proteinExistence type="predicted"/>
<accession>A0A803P622</accession>
<reference evidence="1" key="2">
    <citation type="submission" date="2021-03" db="UniProtKB">
        <authorList>
            <consortium name="EnsemblPlants"/>
        </authorList>
    </citation>
    <scope>IDENTIFICATION</scope>
</reference>
<protein>
    <recommendedName>
        <fullName evidence="3">DUF4283 domain-containing protein</fullName>
    </recommendedName>
</protein>
<reference evidence="1" key="1">
    <citation type="submission" date="2018-11" db="EMBL/GenBank/DDBJ databases">
        <authorList>
            <person name="Grassa J C."/>
        </authorList>
    </citation>
    <scope>NUCLEOTIDE SEQUENCE [LARGE SCALE GENOMIC DNA]</scope>
</reference>
<evidence type="ECO:0000313" key="2">
    <source>
        <dbReference type="Proteomes" id="UP000596661"/>
    </source>
</evidence>
<dbReference type="PANTHER" id="PTHR31286:SF167">
    <property type="entry name" value="OS09G0268800 PROTEIN"/>
    <property type="match status" value="1"/>
</dbReference>
<keyword evidence="2" id="KW-1185">Reference proteome</keyword>
<dbReference type="EMBL" id="UZAU01000327">
    <property type="status" value="NOT_ANNOTATED_CDS"/>
    <property type="molecule type" value="Genomic_DNA"/>
</dbReference>
<dbReference type="Gramene" id="evm.model.03.1633">
    <property type="protein sequence ID" value="cds.evm.model.03.1633"/>
    <property type="gene ID" value="evm.TU.03.1633"/>
</dbReference>
<dbReference type="OMA" id="CTTNLAY"/>
<evidence type="ECO:0008006" key="3">
    <source>
        <dbReference type="Google" id="ProtNLM"/>
    </source>
</evidence>
<dbReference type="AlphaFoldDB" id="A0A803P622"/>
<dbReference type="InterPro" id="IPR040256">
    <property type="entry name" value="At4g02000-like"/>
</dbReference>
<dbReference type="EnsemblPlants" id="evm.model.03.1633">
    <property type="protein sequence ID" value="cds.evm.model.03.1633"/>
    <property type="gene ID" value="evm.TU.03.1633"/>
</dbReference>
<sequence length="139" mass="15901">MSGPEGRFPIIITEFEDDMFKITFGCEGDKFRVLNKEPWYFQNHLIVLHSPDVQQNVCTTNLAYTPFWVQVYRLPFLSKSKALAKVLGNIIGEFLDVHEDSLAEGWGPFLRIRVKLQVTKPLPQGQMIAYQGLRAEITG</sequence>
<dbReference type="Proteomes" id="UP000596661">
    <property type="component" value="Chromosome 3"/>
</dbReference>
<name>A0A803P622_CANSA</name>
<evidence type="ECO:0000313" key="1">
    <source>
        <dbReference type="EnsemblPlants" id="cds.evm.model.03.1633"/>
    </source>
</evidence>
<dbReference type="PANTHER" id="PTHR31286">
    <property type="entry name" value="GLYCINE-RICH CELL WALL STRUCTURAL PROTEIN 1.8-LIKE"/>
    <property type="match status" value="1"/>
</dbReference>
<organism evidence="1 2">
    <name type="scientific">Cannabis sativa</name>
    <name type="common">Hemp</name>
    <name type="synonym">Marijuana</name>
    <dbReference type="NCBI Taxonomy" id="3483"/>
    <lineage>
        <taxon>Eukaryota</taxon>
        <taxon>Viridiplantae</taxon>
        <taxon>Streptophyta</taxon>
        <taxon>Embryophyta</taxon>
        <taxon>Tracheophyta</taxon>
        <taxon>Spermatophyta</taxon>
        <taxon>Magnoliopsida</taxon>
        <taxon>eudicotyledons</taxon>
        <taxon>Gunneridae</taxon>
        <taxon>Pentapetalae</taxon>
        <taxon>rosids</taxon>
        <taxon>fabids</taxon>
        <taxon>Rosales</taxon>
        <taxon>Cannabaceae</taxon>
        <taxon>Cannabis</taxon>
    </lineage>
</organism>